<dbReference type="FunFam" id="1.10.10.1210:FF:000001">
    <property type="entry name" value="melanoma-associated antigen D1"/>
    <property type="match status" value="1"/>
</dbReference>
<name>L9JD91_TUPCH</name>
<evidence type="ECO:0000313" key="3">
    <source>
        <dbReference type="EMBL" id="ELW48294.1"/>
    </source>
</evidence>
<feature type="compositionally biased region" description="Polar residues" evidence="1">
    <location>
        <begin position="20"/>
        <end position="30"/>
    </location>
</feature>
<evidence type="ECO:0000259" key="2">
    <source>
        <dbReference type="PROSITE" id="PS50838"/>
    </source>
</evidence>
<dbReference type="InterPro" id="IPR002190">
    <property type="entry name" value="MHD_dom"/>
</dbReference>
<dbReference type="PANTHER" id="PTHR11736">
    <property type="entry name" value="MELANOMA-ASSOCIATED ANTIGEN MAGE ANTIGEN"/>
    <property type="match status" value="1"/>
</dbReference>
<dbReference type="Gene3D" id="1.10.10.1210">
    <property type="entry name" value="MAGE homology domain, winged helix WH2 motif"/>
    <property type="match status" value="1"/>
</dbReference>
<dbReference type="FunFam" id="1.10.10.1200:FF:000007">
    <property type="entry name" value="Melanoma-associated antigen C2"/>
    <property type="match status" value="1"/>
</dbReference>
<dbReference type="SMART" id="SM01392">
    <property type="entry name" value="MAGE_N"/>
    <property type="match status" value="1"/>
</dbReference>
<reference evidence="4" key="2">
    <citation type="journal article" date="2013" name="Nat. Commun.">
        <title>Genome of the Chinese tree shrew.</title>
        <authorList>
            <person name="Fan Y."/>
            <person name="Huang Z.Y."/>
            <person name="Cao C.C."/>
            <person name="Chen C.S."/>
            <person name="Chen Y.X."/>
            <person name="Fan D.D."/>
            <person name="He J."/>
            <person name="Hou H.L."/>
            <person name="Hu L."/>
            <person name="Hu X.T."/>
            <person name="Jiang X.T."/>
            <person name="Lai R."/>
            <person name="Lang Y.S."/>
            <person name="Liang B."/>
            <person name="Liao S.G."/>
            <person name="Mu D."/>
            <person name="Ma Y.Y."/>
            <person name="Niu Y.Y."/>
            <person name="Sun X.Q."/>
            <person name="Xia J.Q."/>
            <person name="Xiao J."/>
            <person name="Xiong Z.Q."/>
            <person name="Xu L."/>
            <person name="Yang L."/>
            <person name="Zhang Y."/>
            <person name="Zhao W."/>
            <person name="Zhao X.D."/>
            <person name="Zheng Y.T."/>
            <person name="Zhou J.M."/>
            <person name="Zhu Y.B."/>
            <person name="Zhang G.J."/>
            <person name="Wang J."/>
            <person name="Yao Y.G."/>
        </authorList>
    </citation>
    <scope>NUCLEOTIDE SEQUENCE [LARGE SCALE GENOMIC DNA]</scope>
</reference>
<dbReference type="InterPro" id="IPR041899">
    <property type="entry name" value="MAGE_WH2"/>
</dbReference>
<dbReference type="SMART" id="SM01373">
    <property type="entry name" value="MAGE"/>
    <property type="match status" value="1"/>
</dbReference>
<feature type="compositionally biased region" description="Low complexity" evidence="1">
    <location>
        <begin position="31"/>
        <end position="44"/>
    </location>
</feature>
<evidence type="ECO:0000256" key="1">
    <source>
        <dbReference type="SAM" id="MobiDB-lite"/>
    </source>
</evidence>
<dbReference type="AlphaFoldDB" id="L9JD91"/>
<dbReference type="GO" id="GO:0005634">
    <property type="term" value="C:nucleus"/>
    <property type="evidence" value="ECO:0007669"/>
    <property type="project" value="TreeGrafter"/>
</dbReference>
<dbReference type="InterPro" id="IPR037445">
    <property type="entry name" value="MAGE"/>
</dbReference>
<dbReference type="Pfam" id="PF01454">
    <property type="entry name" value="MAGE"/>
    <property type="match status" value="1"/>
</dbReference>
<dbReference type="GO" id="GO:0000122">
    <property type="term" value="P:negative regulation of transcription by RNA polymerase II"/>
    <property type="evidence" value="ECO:0007669"/>
    <property type="project" value="TreeGrafter"/>
</dbReference>
<reference evidence="4" key="1">
    <citation type="submission" date="2012-07" db="EMBL/GenBank/DDBJ databases">
        <title>Genome of the Chinese tree shrew, a rising model animal genetically related to primates.</title>
        <authorList>
            <person name="Zhang G."/>
            <person name="Fan Y."/>
            <person name="Yao Y."/>
            <person name="Huang Z."/>
        </authorList>
    </citation>
    <scope>NUCLEOTIDE SEQUENCE [LARGE SCALE GENOMIC DNA]</scope>
</reference>
<feature type="domain" description="MAGE" evidence="2">
    <location>
        <begin position="112"/>
        <end position="311"/>
    </location>
</feature>
<dbReference type="Gene3D" id="1.10.10.1200">
    <property type="entry name" value="MAGE homology domain, winged helix WH1 motif"/>
    <property type="match status" value="1"/>
</dbReference>
<dbReference type="STRING" id="246437.L9JD91"/>
<evidence type="ECO:0000313" key="4">
    <source>
        <dbReference type="Proteomes" id="UP000011518"/>
    </source>
</evidence>
<dbReference type="Proteomes" id="UP000011518">
    <property type="component" value="Unassembled WGS sequence"/>
</dbReference>
<keyword evidence="4" id="KW-1185">Reference proteome</keyword>
<sequence>MPQGQKSKLHTRERCRQARGETQGSGDAQATSAPAEEPSTSSSSLCGSVTQSLPAAGSGSPHEEPQKTPSVTTAAVGTSSTNATKASNSQYEKKKSTSETQQSTENSCRGLLNRKALLLEQFLLYKYKMKQRIKKEDMLKVINPKYEDQFAEIFKKASQHIEETFAVEVKEIDSTSHLYDLVSKLKLPNNGRVRAGRGLPKTGLLMNILGMIFMRGNCASEEDIWKFLNMMNVYAGRKHFIFGEPRKLITQDLVRLKYLVYQQVPNSDPACYEFLWGPRAHEETSKMKVLEFLAKIHGTVPTYFPSQYEEALQDEEERAQARNAVNPGTTAQSVVFRVRAKCPAYSSTSY</sequence>
<feature type="compositionally biased region" description="Basic and acidic residues" evidence="1">
    <location>
        <begin position="10"/>
        <end position="19"/>
    </location>
</feature>
<accession>L9JD91</accession>
<dbReference type="InterPro" id="IPR041898">
    <property type="entry name" value="MAGE_WH1"/>
</dbReference>
<proteinExistence type="predicted"/>
<dbReference type="PROSITE" id="PS50838">
    <property type="entry name" value="MAGE"/>
    <property type="match status" value="1"/>
</dbReference>
<dbReference type="Pfam" id="PF12440">
    <property type="entry name" value="MAGE_N"/>
    <property type="match status" value="1"/>
</dbReference>
<dbReference type="EMBL" id="KB321064">
    <property type="protein sequence ID" value="ELW48294.1"/>
    <property type="molecule type" value="Genomic_DNA"/>
</dbReference>
<gene>
    <name evidence="3" type="ORF">TREES_T100019789</name>
</gene>
<dbReference type="InParanoid" id="L9JD91"/>
<feature type="compositionally biased region" description="Low complexity" evidence="1">
    <location>
        <begin position="68"/>
        <end position="89"/>
    </location>
</feature>
<protein>
    <submittedName>
        <fullName evidence="3">Melanoma-associated antigen B3</fullName>
    </submittedName>
</protein>
<dbReference type="InterPro" id="IPR021072">
    <property type="entry name" value="MAGE_N"/>
</dbReference>
<feature type="region of interest" description="Disordered" evidence="1">
    <location>
        <begin position="1"/>
        <end position="107"/>
    </location>
</feature>
<dbReference type="PANTHER" id="PTHR11736:SF35">
    <property type="entry name" value="MELANOMA-ASSOCIATED ANTIGEN B5"/>
    <property type="match status" value="1"/>
</dbReference>
<organism evidence="3 4">
    <name type="scientific">Tupaia chinensis</name>
    <name type="common">Chinese tree shrew</name>
    <name type="synonym">Tupaia belangeri chinensis</name>
    <dbReference type="NCBI Taxonomy" id="246437"/>
    <lineage>
        <taxon>Eukaryota</taxon>
        <taxon>Metazoa</taxon>
        <taxon>Chordata</taxon>
        <taxon>Craniata</taxon>
        <taxon>Vertebrata</taxon>
        <taxon>Euteleostomi</taxon>
        <taxon>Mammalia</taxon>
        <taxon>Eutheria</taxon>
        <taxon>Euarchontoglires</taxon>
        <taxon>Scandentia</taxon>
        <taxon>Tupaiidae</taxon>
        <taxon>Tupaia</taxon>
    </lineage>
</organism>